<dbReference type="InterPro" id="IPR053204">
    <property type="entry name" value="Oxopyrrolidines_Biosynth-assoc"/>
</dbReference>
<dbReference type="AlphaFoldDB" id="A0A5N5X522"/>
<gene>
    <name evidence="1" type="ORF">BDV29DRAFT_155227</name>
</gene>
<accession>A0A5N5X522</accession>
<protein>
    <submittedName>
        <fullName evidence="1">Uncharacterized protein</fullName>
    </submittedName>
</protein>
<dbReference type="PANTHER" id="PTHR38797">
    <property type="entry name" value="NUCLEAR PORE COMPLEX PROTEIN NUP85-RELATED"/>
    <property type="match status" value="1"/>
</dbReference>
<evidence type="ECO:0000313" key="2">
    <source>
        <dbReference type="Proteomes" id="UP000326565"/>
    </source>
</evidence>
<dbReference type="EMBL" id="ML732188">
    <property type="protein sequence ID" value="KAB8075851.1"/>
    <property type="molecule type" value="Genomic_DNA"/>
</dbReference>
<dbReference type="InterPro" id="IPR022085">
    <property type="entry name" value="OpdG"/>
</dbReference>
<sequence>MATEEPITAWSALMFFGTPLETPLEWLPHEEQMPYPLATYIPAAMVWIEILVDQLYEWGDGVDTSPDPAIGYSCYGGSLWKGKDGFSDERWSFWRERVGVLTSDVGEKVKSIAREAETMMMEIENGDVE</sequence>
<dbReference type="PANTHER" id="PTHR38797:SF4">
    <property type="entry name" value="NUCLEAR PORE COMPLEX PROTEIN NUP85"/>
    <property type="match status" value="1"/>
</dbReference>
<proteinExistence type="predicted"/>
<evidence type="ECO:0000313" key="1">
    <source>
        <dbReference type="EMBL" id="KAB8075851.1"/>
    </source>
</evidence>
<reference evidence="1 2" key="1">
    <citation type="submission" date="2019-04" db="EMBL/GenBank/DDBJ databases">
        <title>Friends and foes A comparative genomics study of 23 Aspergillus species from section Flavi.</title>
        <authorList>
            <consortium name="DOE Joint Genome Institute"/>
            <person name="Kjaerbolling I."/>
            <person name="Vesth T."/>
            <person name="Frisvad J.C."/>
            <person name="Nybo J.L."/>
            <person name="Theobald S."/>
            <person name="Kildgaard S."/>
            <person name="Isbrandt T."/>
            <person name="Kuo A."/>
            <person name="Sato A."/>
            <person name="Lyhne E.K."/>
            <person name="Kogle M.E."/>
            <person name="Wiebenga A."/>
            <person name="Kun R.S."/>
            <person name="Lubbers R.J."/>
            <person name="Makela M.R."/>
            <person name="Barry K."/>
            <person name="Chovatia M."/>
            <person name="Clum A."/>
            <person name="Daum C."/>
            <person name="Haridas S."/>
            <person name="He G."/>
            <person name="LaButti K."/>
            <person name="Lipzen A."/>
            <person name="Mondo S."/>
            <person name="Riley R."/>
            <person name="Salamov A."/>
            <person name="Simmons B.A."/>
            <person name="Magnuson J.K."/>
            <person name="Henrissat B."/>
            <person name="Mortensen U.H."/>
            <person name="Larsen T.O."/>
            <person name="Devries R.P."/>
            <person name="Grigoriev I.V."/>
            <person name="Machida M."/>
            <person name="Baker S.E."/>
            <person name="Andersen M.R."/>
        </authorList>
    </citation>
    <scope>NUCLEOTIDE SEQUENCE [LARGE SCALE GENOMIC DNA]</scope>
    <source>
        <strain evidence="1 2">CBS 151.66</strain>
    </source>
</reference>
<dbReference type="Proteomes" id="UP000326565">
    <property type="component" value="Unassembled WGS sequence"/>
</dbReference>
<name>A0A5N5X522_9EURO</name>
<dbReference type="Pfam" id="PF12311">
    <property type="entry name" value="DUF3632"/>
    <property type="match status" value="1"/>
</dbReference>
<dbReference type="OrthoDB" id="3350591at2759"/>
<organism evidence="1 2">
    <name type="scientific">Aspergillus leporis</name>
    <dbReference type="NCBI Taxonomy" id="41062"/>
    <lineage>
        <taxon>Eukaryota</taxon>
        <taxon>Fungi</taxon>
        <taxon>Dikarya</taxon>
        <taxon>Ascomycota</taxon>
        <taxon>Pezizomycotina</taxon>
        <taxon>Eurotiomycetes</taxon>
        <taxon>Eurotiomycetidae</taxon>
        <taxon>Eurotiales</taxon>
        <taxon>Aspergillaceae</taxon>
        <taxon>Aspergillus</taxon>
        <taxon>Aspergillus subgen. Circumdati</taxon>
    </lineage>
</organism>
<keyword evidence="2" id="KW-1185">Reference proteome</keyword>